<keyword evidence="2" id="KW-1185">Reference proteome</keyword>
<proteinExistence type="predicted"/>
<dbReference type="EMBL" id="LHPF02000016">
    <property type="protein sequence ID" value="PSC71126.1"/>
    <property type="molecule type" value="Genomic_DNA"/>
</dbReference>
<gene>
    <name evidence="1" type="ORF">C2E20_5586</name>
</gene>
<comment type="caution">
    <text evidence="1">The sequence shown here is derived from an EMBL/GenBank/DDBJ whole genome shotgun (WGS) entry which is preliminary data.</text>
</comment>
<name>A0A2P6VAJ9_9CHLO</name>
<organism evidence="1 2">
    <name type="scientific">Micractinium conductrix</name>
    <dbReference type="NCBI Taxonomy" id="554055"/>
    <lineage>
        <taxon>Eukaryota</taxon>
        <taxon>Viridiplantae</taxon>
        <taxon>Chlorophyta</taxon>
        <taxon>core chlorophytes</taxon>
        <taxon>Trebouxiophyceae</taxon>
        <taxon>Chlorellales</taxon>
        <taxon>Chlorellaceae</taxon>
        <taxon>Chlorella clade</taxon>
        <taxon>Micractinium</taxon>
    </lineage>
</organism>
<reference evidence="1 2" key="1">
    <citation type="journal article" date="2018" name="Plant J.">
        <title>Genome sequences of Chlorella sorokiniana UTEX 1602 and Micractinium conductrix SAG 241.80: implications to maltose excretion by a green alga.</title>
        <authorList>
            <person name="Arriola M.B."/>
            <person name="Velmurugan N."/>
            <person name="Zhang Y."/>
            <person name="Plunkett M.H."/>
            <person name="Hondzo H."/>
            <person name="Barney B.M."/>
        </authorList>
    </citation>
    <scope>NUCLEOTIDE SEQUENCE [LARGE SCALE GENOMIC DNA]</scope>
    <source>
        <strain evidence="1 2">SAG 241.80</strain>
    </source>
</reference>
<dbReference type="AlphaFoldDB" id="A0A2P6VAJ9"/>
<dbReference type="InterPro" id="IPR008533">
    <property type="entry name" value="DUF815"/>
</dbReference>
<evidence type="ECO:0000313" key="2">
    <source>
        <dbReference type="Proteomes" id="UP000239649"/>
    </source>
</evidence>
<protein>
    <submittedName>
        <fullName evidence="1">ATPase (AAA+ superfamily)</fullName>
    </submittedName>
</protein>
<dbReference type="Proteomes" id="UP000239649">
    <property type="component" value="Unassembled WGS sequence"/>
</dbReference>
<dbReference type="PANTHER" id="PTHR42935:SF1">
    <property type="entry name" value="SLR0930 PROTEIN"/>
    <property type="match status" value="1"/>
</dbReference>
<dbReference type="OrthoDB" id="511879at2759"/>
<sequence>MAAVVGQAGHFRAEKHAEELTRAAASLLLYSGVLKGKAAQSFLGVLQLLQKGNPLALVQSYGELYRSLAADEAPSWGDHLLNEVIRGTESPLARAAATGKPTAHLRAAAGHDLDLLQQLAVLEHTLATWVKDSAYGTTDRWLEAASCVAAVVGGGGGDSDGGSGAAGGAADPVLEALLSGQGPPAGLLAPLSEARRAALRAELAGKWRWSEGLELLERYHAAHGYGLVGSHRVLTWSGKLQAQDALTGVHELDEELLPVPRDDPALKGVLQALAEFVEADPRSGRRPHHIAILKFPSATRWLLAVWALQVGVVQEVAEELRPQAEGLRVVVLPSSQLGSLPELAWSLSQHPRARWVVLANGLSSLSAQGVADLAAMMSGYDGFSWPSNALLVGGFSDAVPEELKGTFR</sequence>
<dbReference type="STRING" id="554055.A0A2P6VAJ9"/>
<dbReference type="PANTHER" id="PTHR42935">
    <property type="entry name" value="SLR0930 PROTEIN"/>
    <property type="match status" value="1"/>
</dbReference>
<accession>A0A2P6VAJ9</accession>
<evidence type="ECO:0000313" key="1">
    <source>
        <dbReference type="EMBL" id="PSC71126.1"/>
    </source>
</evidence>